<accession>A0A518E0F3</accession>
<keyword evidence="3" id="KW-1185">Reference proteome</keyword>
<protein>
    <submittedName>
        <fullName evidence="2">Uncharacterized protein</fullName>
    </submittedName>
</protein>
<reference evidence="2 3" key="1">
    <citation type="submission" date="2019-02" db="EMBL/GenBank/DDBJ databases">
        <title>Deep-cultivation of Planctomycetes and their phenomic and genomic characterization uncovers novel biology.</title>
        <authorList>
            <person name="Wiegand S."/>
            <person name="Jogler M."/>
            <person name="Boedeker C."/>
            <person name="Pinto D."/>
            <person name="Vollmers J."/>
            <person name="Rivas-Marin E."/>
            <person name="Kohn T."/>
            <person name="Peeters S.H."/>
            <person name="Heuer A."/>
            <person name="Rast P."/>
            <person name="Oberbeckmann S."/>
            <person name="Bunk B."/>
            <person name="Jeske O."/>
            <person name="Meyerdierks A."/>
            <person name="Storesund J.E."/>
            <person name="Kallscheuer N."/>
            <person name="Luecker S."/>
            <person name="Lage O.M."/>
            <person name="Pohl T."/>
            <person name="Merkel B.J."/>
            <person name="Hornburger P."/>
            <person name="Mueller R.-W."/>
            <person name="Bruemmer F."/>
            <person name="Labrenz M."/>
            <person name="Spormann A.M."/>
            <person name="Op den Camp H."/>
            <person name="Overmann J."/>
            <person name="Amann R."/>
            <person name="Jetten M.S.M."/>
            <person name="Mascher T."/>
            <person name="Medema M.H."/>
            <person name="Devos D.P."/>
            <person name="Kaster A.-K."/>
            <person name="Ovreas L."/>
            <person name="Rohde M."/>
            <person name="Galperin M.Y."/>
            <person name="Jogler C."/>
        </authorList>
    </citation>
    <scope>NUCLEOTIDE SEQUENCE [LARGE SCALE GENOMIC DNA]</scope>
    <source>
        <strain evidence="2 3">Pla85_3_4</strain>
    </source>
</reference>
<dbReference type="AlphaFoldDB" id="A0A518E0F3"/>
<dbReference type="EMBL" id="CP036433">
    <property type="protein sequence ID" value="QDU97568.1"/>
    <property type="molecule type" value="Genomic_DNA"/>
</dbReference>
<dbReference type="Proteomes" id="UP000317648">
    <property type="component" value="Chromosome"/>
</dbReference>
<gene>
    <name evidence="2" type="ORF">Pla8534_54180</name>
</gene>
<feature type="region of interest" description="Disordered" evidence="1">
    <location>
        <begin position="28"/>
        <end position="47"/>
    </location>
</feature>
<organism evidence="2 3">
    <name type="scientific">Lignipirellula cremea</name>
    <dbReference type="NCBI Taxonomy" id="2528010"/>
    <lineage>
        <taxon>Bacteria</taxon>
        <taxon>Pseudomonadati</taxon>
        <taxon>Planctomycetota</taxon>
        <taxon>Planctomycetia</taxon>
        <taxon>Pirellulales</taxon>
        <taxon>Pirellulaceae</taxon>
        <taxon>Lignipirellula</taxon>
    </lineage>
</organism>
<sequence>MQQGGECDRQGNPLSPIMILPWIADGVENNGDKSSVNLTPGKNRIDS</sequence>
<evidence type="ECO:0000313" key="3">
    <source>
        <dbReference type="Proteomes" id="UP000317648"/>
    </source>
</evidence>
<proteinExistence type="predicted"/>
<dbReference type="KEGG" id="lcre:Pla8534_54180"/>
<evidence type="ECO:0000256" key="1">
    <source>
        <dbReference type="SAM" id="MobiDB-lite"/>
    </source>
</evidence>
<name>A0A518E0F3_9BACT</name>
<evidence type="ECO:0000313" key="2">
    <source>
        <dbReference type="EMBL" id="QDU97568.1"/>
    </source>
</evidence>